<proteinExistence type="predicted"/>
<dbReference type="EMBL" id="VMNH01000005">
    <property type="protein sequence ID" value="TVO77003.1"/>
    <property type="molecule type" value="Genomic_DNA"/>
</dbReference>
<dbReference type="SUPFAM" id="SSF52833">
    <property type="entry name" value="Thioredoxin-like"/>
    <property type="match status" value="1"/>
</dbReference>
<dbReference type="InterPro" id="IPR036249">
    <property type="entry name" value="Thioredoxin-like_sf"/>
</dbReference>
<dbReference type="InterPro" id="IPR007332">
    <property type="entry name" value="DUF411"/>
</dbReference>
<dbReference type="Proteomes" id="UP000316649">
    <property type="component" value="Unassembled WGS sequence"/>
</dbReference>
<keyword evidence="3" id="KW-1185">Reference proteome</keyword>
<reference evidence="2 3" key="1">
    <citation type="submission" date="2019-07" db="EMBL/GenBank/DDBJ databases">
        <title>The pathways for chlorine oxyanion respiration interact through the shared metabolite chlorate.</title>
        <authorList>
            <person name="Barnum T.P."/>
            <person name="Cheng Y."/>
            <person name="Hill K.A."/>
            <person name="Lucas L.N."/>
            <person name="Carlson H.K."/>
            <person name="Coates J.D."/>
        </authorList>
    </citation>
    <scope>NUCLEOTIDE SEQUENCE [LARGE SCALE GENOMIC DNA]</scope>
    <source>
        <strain evidence="2 3">BK-1</strain>
    </source>
</reference>
<feature type="chain" id="PRO_5021896856" evidence="1">
    <location>
        <begin position="22"/>
        <end position="144"/>
    </location>
</feature>
<dbReference type="Pfam" id="PF04214">
    <property type="entry name" value="DUF411"/>
    <property type="match status" value="1"/>
</dbReference>
<evidence type="ECO:0000256" key="1">
    <source>
        <dbReference type="SAM" id="SignalP"/>
    </source>
</evidence>
<comment type="caution">
    <text evidence="2">The sequence shown here is derived from an EMBL/GenBank/DDBJ whole genome shotgun (WGS) entry which is preliminary data.</text>
</comment>
<feature type="signal peptide" evidence="1">
    <location>
        <begin position="1"/>
        <end position="21"/>
    </location>
</feature>
<dbReference type="OrthoDB" id="14727at2"/>
<dbReference type="RefSeq" id="WP_144358132.1">
    <property type="nucleotide sequence ID" value="NZ_VMNH01000005.1"/>
</dbReference>
<sequence>MTSPHKLIITTLLMLSGVTIAAAEVITVYKSPTCGCCSAWIEHLKQNGFEVTAHDTVNMNQVKQSLGVSPEHASCHTAEISGYVIEGHVPAAEIKRLLNEKPALSGLAVPGMPMGSPGMEGGRKDPYKVLTFDHQGNTKVYADY</sequence>
<protein>
    <submittedName>
        <fullName evidence="2">DUF411 domain-containing protein</fullName>
    </submittedName>
</protein>
<dbReference type="AlphaFoldDB" id="A0A557SHW5"/>
<evidence type="ECO:0000313" key="3">
    <source>
        <dbReference type="Proteomes" id="UP000316649"/>
    </source>
</evidence>
<organism evidence="2 3">
    <name type="scientific">Sedimenticola selenatireducens</name>
    <dbReference type="NCBI Taxonomy" id="191960"/>
    <lineage>
        <taxon>Bacteria</taxon>
        <taxon>Pseudomonadati</taxon>
        <taxon>Pseudomonadota</taxon>
        <taxon>Gammaproteobacteria</taxon>
        <taxon>Chromatiales</taxon>
        <taxon>Sedimenticolaceae</taxon>
        <taxon>Sedimenticola</taxon>
    </lineage>
</organism>
<name>A0A557SHW5_9GAMM</name>
<evidence type="ECO:0000313" key="2">
    <source>
        <dbReference type="EMBL" id="TVO77003.1"/>
    </source>
</evidence>
<gene>
    <name evidence="2" type="ORF">FHP88_06160</name>
</gene>
<keyword evidence="1" id="KW-0732">Signal</keyword>
<accession>A0A557SHW5</accession>